<feature type="non-terminal residue" evidence="2">
    <location>
        <position position="65"/>
    </location>
</feature>
<evidence type="ECO:0000256" key="1">
    <source>
        <dbReference type="SAM" id="Phobius"/>
    </source>
</evidence>
<evidence type="ECO:0000313" key="2">
    <source>
        <dbReference type="EMBL" id="SVD06700.1"/>
    </source>
</evidence>
<keyword evidence="1" id="KW-0472">Membrane</keyword>
<feature type="transmembrane region" description="Helical" evidence="1">
    <location>
        <begin position="7"/>
        <end position="25"/>
    </location>
</feature>
<sequence length="65" mass="7416">VRFSRNSFAYILIFVALVAIFFTFYSGNVNSSEIPLTQVIYEAQKGTLEKIEISNNGRLKIVNNR</sequence>
<dbReference type="AlphaFoldDB" id="A0A382S9W3"/>
<reference evidence="2" key="1">
    <citation type="submission" date="2018-05" db="EMBL/GenBank/DDBJ databases">
        <authorList>
            <person name="Lanie J.A."/>
            <person name="Ng W.-L."/>
            <person name="Kazmierczak K.M."/>
            <person name="Andrzejewski T.M."/>
            <person name="Davidsen T.M."/>
            <person name="Wayne K.J."/>
            <person name="Tettelin H."/>
            <person name="Glass J.I."/>
            <person name="Rusch D."/>
            <person name="Podicherti R."/>
            <person name="Tsui H.-C.T."/>
            <person name="Winkler M.E."/>
        </authorList>
    </citation>
    <scope>NUCLEOTIDE SEQUENCE</scope>
</reference>
<protein>
    <recommendedName>
        <fullName evidence="3">Peptidase M41 FtsH extracellular domain-containing protein</fullName>
    </recommendedName>
</protein>
<proteinExistence type="predicted"/>
<feature type="non-terminal residue" evidence="2">
    <location>
        <position position="1"/>
    </location>
</feature>
<keyword evidence="1" id="KW-1133">Transmembrane helix</keyword>
<name>A0A382S9W3_9ZZZZ</name>
<gene>
    <name evidence="2" type="ORF">METZ01_LOCUS359554</name>
</gene>
<accession>A0A382S9W3</accession>
<organism evidence="2">
    <name type="scientific">marine metagenome</name>
    <dbReference type="NCBI Taxonomy" id="408172"/>
    <lineage>
        <taxon>unclassified sequences</taxon>
        <taxon>metagenomes</taxon>
        <taxon>ecological metagenomes</taxon>
    </lineage>
</organism>
<dbReference type="EMBL" id="UINC01127528">
    <property type="protein sequence ID" value="SVD06700.1"/>
    <property type="molecule type" value="Genomic_DNA"/>
</dbReference>
<keyword evidence="1" id="KW-0812">Transmembrane</keyword>
<evidence type="ECO:0008006" key="3">
    <source>
        <dbReference type="Google" id="ProtNLM"/>
    </source>
</evidence>